<dbReference type="STRING" id="40571.SAMN05660733_07752"/>
<evidence type="ECO:0000313" key="4">
    <source>
        <dbReference type="Proteomes" id="UP000192840"/>
    </source>
</evidence>
<feature type="compositionally biased region" description="Low complexity" evidence="1">
    <location>
        <begin position="369"/>
        <end position="392"/>
    </location>
</feature>
<proteinExistence type="predicted"/>
<accession>A0A1W2FRQ1</accession>
<keyword evidence="2" id="KW-0472">Membrane</keyword>
<evidence type="ECO:0008006" key="5">
    <source>
        <dbReference type="Google" id="ProtNLM"/>
    </source>
</evidence>
<gene>
    <name evidence="3" type="ORF">SAMN05660733_07752</name>
</gene>
<dbReference type="RefSeq" id="WP_051771196.1">
    <property type="nucleotide sequence ID" value="NZ_FWYC01000022.1"/>
</dbReference>
<sequence>MTEFSAALLDVRYRRGATLAAVLITGLWHVGNDTAMLAMNWSEYRWPWVSVVMWFVYTGLATGAAIALLRRGTVARPWFLAVSALLISAAVSVASEGALTSFHNWGWGAVGWLGVLASWGRSLAPLTFVLSGNVVVSVVLLVALGHPDRLNLAALLVSAYGAIALQLGFAIGARMLGLAVGWAVDAAIVRGEIEAHRAVAEEVHSARARRFELLQHTAAGALRGLADGTLDPRDLAAQRQCAVEAARLRRLLLETDDVPDPLTHEVSACADIAEQRGIPVDVRTSGPLPHVPVEVRRLLVEPLITVLSTAISRARVTLSAVPGGISVSVLADTSADPPPPSAGPVEIEYQREGESLWVQLSWHSPSPSPSSRTTASSSTASAPGSTAIPAAG</sequence>
<feature type="transmembrane region" description="Helical" evidence="2">
    <location>
        <begin position="152"/>
        <end position="173"/>
    </location>
</feature>
<evidence type="ECO:0000256" key="1">
    <source>
        <dbReference type="SAM" id="MobiDB-lite"/>
    </source>
</evidence>
<dbReference type="Proteomes" id="UP000192840">
    <property type="component" value="Unassembled WGS sequence"/>
</dbReference>
<dbReference type="EMBL" id="FWYC01000022">
    <property type="protein sequence ID" value="SMD24590.1"/>
    <property type="molecule type" value="Genomic_DNA"/>
</dbReference>
<protein>
    <recommendedName>
        <fullName evidence="5">Signal transduction histidine kinase</fullName>
    </recommendedName>
</protein>
<feature type="transmembrane region" description="Helical" evidence="2">
    <location>
        <begin position="78"/>
        <end position="95"/>
    </location>
</feature>
<feature type="transmembrane region" description="Helical" evidence="2">
    <location>
        <begin position="126"/>
        <end position="146"/>
    </location>
</feature>
<reference evidence="4" key="1">
    <citation type="submission" date="2017-04" db="EMBL/GenBank/DDBJ databases">
        <authorList>
            <person name="Varghese N."/>
            <person name="Submissions S."/>
        </authorList>
    </citation>
    <scope>NUCLEOTIDE SEQUENCE [LARGE SCALE GENOMIC DNA]</scope>
    <source>
        <strain evidence="4">DSM 44073</strain>
    </source>
</reference>
<feature type="region of interest" description="Disordered" evidence="1">
    <location>
        <begin position="361"/>
        <end position="392"/>
    </location>
</feature>
<name>A0A1W2FRQ1_9PSEU</name>
<feature type="transmembrane region" description="Helical" evidence="2">
    <location>
        <begin position="51"/>
        <end position="69"/>
    </location>
</feature>
<feature type="transmembrane region" description="Helical" evidence="2">
    <location>
        <begin position="12"/>
        <end position="31"/>
    </location>
</feature>
<dbReference type="eggNOG" id="ENOG5033W0I">
    <property type="taxonomic scope" value="Bacteria"/>
</dbReference>
<keyword evidence="2" id="KW-1133">Transmembrane helix</keyword>
<keyword evidence="4" id="KW-1185">Reference proteome</keyword>
<evidence type="ECO:0000256" key="2">
    <source>
        <dbReference type="SAM" id="Phobius"/>
    </source>
</evidence>
<dbReference type="OrthoDB" id="5125370at2"/>
<organism evidence="3 4">
    <name type="scientific">Lentzea albidocapillata</name>
    <dbReference type="NCBI Taxonomy" id="40571"/>
    <lineage>
        <taxon>Bacteria</taxon>
        <taxon>Bacillati</taxon>
        <taxon>Actinomycetota</taxon>
        <taxon>Actinomycetes</taxon>
        <taxon>Pseudonocardiales</taxon>
        <taxon>Pseudonocardiaceae</taxon>
        <taxon>Lentzea</taxon>
    </lineage>
</organism>
<dbReference type="AlphaFoldDB" id="A0A1W2FRQ1"/>
<keyword evidence="2" id="KW-0812">Transmembrane</keyword>
<evidence type="ECO:0000313" key="3">
    <source>
        <dbReference type="EMBL" id="SMD24590.1"/>
    </source>
</evidence>